<feature type="domain" description="TPM" evidence="1">
    <location>
        <begin position="27"/>
        <end position="149"/>
    </location>
</feature>
<evidence type="ECO:0000313" key="3">
    <source>
        <dbReference type="Proteomes" id="UP001596264"/>
    </source>
</evidence>
<dbReference type="EMBL" id="JBHSTZ010000015">
    <property type="protein sequence ID" value="MFC6380942.1"/>
    <property type="molecule type" value="Genomic_DNA"/>
</dbReference>
<keyword evidence="3" id="KW-1185">Reference proteome</keyword>
<dbReference type="InterPro" id="IPR007621">
    <property type="entry name" value="TPM_dom"/>
</dbReference>
<gene>
    <name evidence="2" type="ORF">ACFP58_05595</name>
</gene>
<evidence type="ECO:0000259" key="1">
    <source>
        <dbReference type="Pfam" id="PF04536"/>
    </source>
</evidence>
<proteinExistence type="predicted"/>
<dbReference type="PANTHER" id="PTHR30373">
    <property type="entry name" value="UPF0603 PROTEIN YGCG"/>
    <property type="match status" value="1"/>
</dbReference>
<dbReference type="PANTHER" id="PTHR30373:SF8">
    <property type="entry name" value="BLL7265 PROTEIN"/>
    <property type="match status" value="1"/>
</dbReference>
<accession>A0ABW1W8H4</accession>
<dbReference type="Gene3D" id="3.10.310.50">
    <property type="match status" value="1"/>
</dbReference>
<sequence length="174" mass="19892">MAENNASESSFARWWRQVLFVPVLHSKWLTPAAKARLTEQVTLAEQGHRGEVFLIVENHLPIQEAYHSDCRDRAINLFSEYRVWDTEENTGVLIYVNVCEHKLEIVADRGISAHVSPTVWRAMCDKAVVGIANKKTEESLTELLDEVGQVLRQYYHLEQNPSGNELSDTVVFLK</sequence>
<dbReference type="RefSeq" id="WP_201561883.1">
    <property type="nucleotide sequence ID" value="NZ_CAJGZK010000005.1"/>
</dbReference>
<dbReference type="Proteomes" id="UP001596264">
    <property type="component" value="Unassembled WGS sequence"/>
</dbReference>
<name>A0ABW1W8H4_9GAMM</name>
<evidence type="ECO:0000313" key="2">
    <source>
        <dbReference type="EMBL" id="MFC6380942.1"/>
    </source>
</evidence>
<organism evidence="2 3">
    <name type="scientific">Psychrobacter glacincola</name>
    <dbReference type="NCBI Taxonomy" id="56810"/>
    <lineage>
        <taxon>Bacteria</taxon>
        <taxon>Pseudomonadati</taxon>
        <taxon>Pseudomonadota</taxon>
        <taxon>Gammaproteobacteria</taxon>
        <taxon>Moraxellales</taxon>
        <taxon>Moraxellaceae</taxon>
        <taxon>Psychrobacter</taxon>
    </lineage>
</organism>
<protein>
    <submittedName>
        <fullName evidence="2">TPM domain-containing protein</fullName>
    </submittedName>
</protein>
<comment type="caution">
    <text evidence="2">The sequence shown here is derived from an EMBL/GenBank/DDBJ whole genome shotgun (WGS) entry which is preliminary data.</text>
</comment>
<dbReference type="Pfam" id="PF04536">
    <property type="entry name" value="TPM_phosphatase"/>
    <property type="match status" value="1"/>
</dbReference>
<reference evidence="3" key="1">
    <citation type="journal article" date="2019" name="Int. J. Syst. Evol. Microbiol.">
        <title>The Global Catalogue of Microorganisms (GCM) 10K type strain sequencing project: providing services to taxonomists for standard genome sequencing and annotation.</title>
        <authorList>
            <consortium name="The Broad Institute Genomics Platform"/>
            <consortium name="The Broad Institute Genome Sequencing Center for Infectious Disease"/>
            <person name="Wu L."/>
            <person name="Ma J."/>
        </authorList>
    </citation>
    <scope>NUCLEOTIDE SEQUENCE [LARGE SCALE GENOMIC DNA]</scope>
    <source>
        <strain evidence="3">CCM 2050</strain>
    </source>
</reference>